<dbReference type="STRING" id="981085.W9QEF9"/>
<dbReference type="PANTHER" id="PTHR12830">
    <property type="entry name" value="ANAPHASE-PROMOTING COMPLEX SUBUNIT 5"/>
    <property type="match status" value="1"/>
</dbReference>
<protein>
    <recommendedName>
        <fullName evidence="7">Anaphase-promoting complex subunit 5</fullName>
    </recommendedName>
</protein>
<dbReference type="GO" id="GO:0070979">
    <property type="term" value="P:protein K11-linked ubiquitination"/>
    <property type="evidence" value="ECO:0007669"/>
    <property type="project" value="TreeGrafter"/>
</dbReference>
<dbReference type="InterPro" id="IPR037679">
    <property type="entry name" value="Apc5"/>
</dbReference>
<keyword evidence="3" id="KW-0833">Ubl conjugation pathway</keyword>
<keyword evidence="6" id="KW-1185">Reference proteome</keyword>
<evidence type="ECO:0000256" key="2">
    <source>
        <dbReference type="ARBA" id="ARBA00022776"/>
    </source>
</evidence>
<keyword evidence="4" id="KW-0131">Cell cycle</keyword>
<dbReference type="GO" id="GO:0005680">
    <property type="term" value="C:anaphase-promoting complex"/>
    <property type="evidence" value="ECO:0007669"/>
    <property type="project" value="InterPro"/>
</dbReference>
<evidence type="ECO:0008006" key="7">
    <source>
        <dbReference type="Google" id="ProtNLM"/>
    </source>
</evidence>
<dbReference type="AlphaFoldDB" id="W9QEF9"/>
<evidence type="ECO:0000313" key="5">
    <source>
        <dbReference type="EMBL" id="EXB30303.1"/>
    </source>
</evidence>
<dbReference type="Proteomes" id="UP000030645">
    <property type="component" value="Unassembled WGS sequence"/>
</dbReference>
<evidence type="ECO:0000256" key="4">
    <source>
        <dbReference type="ARBA" id="ARBA00023306"/>
    </source>
</evidence>
<dbReference type="eggNOG" id="KOG4322">
    <property type="taxonomic scope" value="Eukaryota"/>
</dbReference>
<sequence length="186" mass="20466">MELKTEAGLRRARTLLAANQFRERSGNAVLGLPYALASLSFCQSFNLDLLRASAVLTMAELWLSLGSNHAKRALSLIHGVLPTILGHGGLELRARAYIVEVKCYLSDPNFSVSESPEVVLDPLTQASDELQVLEYHELAAEAFYLKAIVFDKLGRLPDREEAATSFKKHIMALENPHGEDSPTTMS</sequence>
<reference evidence="6" key="1">
    <citation type="submission" date="2013-01" db="EMBL/GenBank/DDBJ databases">
        <title>Draft Genome Sequence of a Mulberry Tree, Morus notabilis C.K. Schneid.</title>
        <authorList>
            <person name="He N."/>
            <person name="Zhao S."/>
        </authorList>
    </citation>
    <scope>NUCLEOTIDE SEQUENCE</scope>
</reference>
<dbReference type="PANTHER" id="PTHR12830:SF9">
    <property type="entry name" value="ANAPHASE-PROMOTING COMPLEX SUBUNIT 5"/>
    <property type="match status" value="1"/>
</dbReference>
<dbReference type="GO" id="GO:0051301">
    <property type="term" value="P:cell division"/>
    <property type="evidence" value="ECO:0007669"/>
    <property type="project" value="UniProtKB-KW"/>
</dbReference>
<dbReference type="EMBL" id="KE343479">
    <property type="protein sequence ID" value="EXB30303.1"/>
    <property type="molecule type" value="Genomic_DNA"/>
</dbReference>
<keyword evidence="1" id="KW-0132">Cell division</keyword>
<dbReference type="GO" id="GO:0031145">
    <property type="term" value="P:anaphase-promoting complex-dependent catabolic process"/>
    <property type="evidence" value="ECO:0007669"/>
    <property type="project" value="TreeGrafter"/>
</dbReference>
<accession>W9QEF9</accession>
<evidence type="ECO:0000256" key="3">
    <source>
        <dbReference type="ARBA" id="ARBA00022786"/>
    </source>
</evidence>
<organism evidence="5 6">
    <name type="scientific">Morus notabilis</name>
    <dbReference type="NCBI Taxonomy" id="981085"/>
    <lineage>
        <taxon>Eukaryota</taxon>
        <taxon>Viridiplantae</taxon>
        <taxon>Streptophyta</taxon>
        <taxon>Embryophyta</taxon>
        <taxon>Tracheophyta</taxon>
        <taxon>Spermatophyta</taxon>
        <taxon>Magnoliopsida</taxon>
        <taxon>eudicotyledons</taxon>
        <taxon>Gunneridae</taxon>
        <taxon>Pentapetalae</taxon>
        <taxon>rosids</taxon>
        <taxon>fabids</taxon>
        <taxon>Rosales</taxon>
        <taxon>Moraceae</taxon>
        <taxon>Moreae</taxon>
        <taxon>Morus</taxon>
    </lineage>
</organism>
<name>W9QEF9_9ROSA</name>
<gene>
    <name evidence="5" type="ORF">L484_020946</name>
</gene>
<evidence type="ECO:0000313" key="6">
    <source>
        <dbReference type="Proteomes" id="UP000030645"/>
    </source>
</evidence>
<evidence type="ECO:0000256" key="1">
    <source>
        <dbReference type="ARBA" id="ARBA00022618"/>
    </source>
</evidence>
<keyword evidence="2" id="KW-0498">Mitosis</keyword>
<proteinExistence type="predicted"/>
<dbReference type="GO" id="GO:0045842">
    <property type="term" value="P:positive regulation of mitotic metaphase/anaphase transition"/>
    <property type="evidence" value="ECO:0007669"/>
    <property type="project" value="TreeGrafter"/>
</dbReference>